<dbReference type="EMBL" id="MCFH01000089">
    <property type="protein sequence ID" value="ORX41399.1"/>
    <property type="molecule type" value="Genomic_DNA"/>
</dbReference>
<feature type="coiled-coil region" evidence="1">
    <location>
        <begin position="497"/>
        <end position="524"/>
    </location>
</feature>
<dbReference type="STRING" id="1754191.A0A1Y1UTP1"/>
<keyword evidence="2" id="KW-0732">Signal</keyword>
<gene>
    <name evidence="3" type="ORF">BCR36DRAFT_468315</name>
</gene>
<name>A0A1Y1UTP1_9FUNG</name>
<dbReference type="Proteomes" id="UP000193719">
    <property type="component" value="Unassembled WGS sequence"/>
</dbReference>
<feature type="chain" id="PRO_5012010948" evidence="2">
    <location>
        <begin position="20"/>
        <end position="1050"/>
    </location>
</feature>
<keyword evidence="4" id="KW-1185">Reference proteome</keyword>
<keyword evidence="1" id="KW-0175">Coiled coil</keyword>
<proteinExistence type="predicted"/>
<dbReference type="AlphaFoldDB" id="A0A1Y1UTP1"/>
<evidence type="ECO:0000256" key="2">
    <source>
        <dbReference type="SAM" id="SignalP"/>
    </source>
</evidence>
<organism evidence="3 4">
    <name type="scientific">Piromyces finnis</name>
    <dbReference type="NCBI Taxonomy" id="1754191"/>
    <lineage>
        <taxon>Eukaryota</taxon>
        <taxon>Fungi</taxon>
        <taxon>Fungi incertae sedis</taxon>
        <taxon>Chytridiomycota</taxon>
        <taxon>Chytridiomycota incertae sedis</taxon>
        <taxon>Neocallimastigomycetes</taxon>
        <taxon>Neocallimastigales</taxon>
        <taxon>Neocallimastigaceae</taxon>
        <taxon>Piromyces</taxon>
    </lineage>
</organism>
<sequence length="1050" mass="122065">MRIIKWFILILISITKIYCSPYNHLDIQLALLILSAGDHDGNIVKDANLEFMKINISKDPSNKVEKDIIDIIPSLREIRKHENDIERQNQRIEIKFKELKLNTDGIGLINGENDMTTLSFYRKDSNINSNKIKFRDAIKNNVPFAPQYDNNHSNSYIVNYFKDVASQCHQLQTCKILFDNSNPTYSLIKDDSNDNLYFIVSLNNNIHAFQLKNNNGQYIMNSYDNESLNDLNDIIQGYGKSSEYTSNSAFIKGDDISIIPDCGIILTTRNILPTQQPPSYIPDNYIVSDRSGNRIDNQLNEKLFNSNIYKSDDNLLCYYSNTDYIGIEEEASKFIEARSNEHSNLHNKISEFNSMNINIPEIIKEIENKELNMNNVNQDIINILDTFYKSFSKNQKQKQNEKDELKKLLTNEIYFLSNRDFKVSFETNYPTFDSLDDNLKYELMELSTSISSGYESHKERYERNHESDLNKIYNNAKEAHIKAKFEEQKKSIFENFFNENKDKLNKMKNTYINIEENLSKYENYKNSNSEKNIDDFVQENIFDFIDFLDKKSSKKNVISTFYNEFKNGYEDENYDELEKIGNTAKNSEMMRNYIINTNGNFDRFYEEQKSLLIESEYEKARSSKSVKEKMTSILNTKLSDINNRLKFLTARKNTKNAEKDEFTIIGHLATQNFIEKTYPVNINIGAEDKYKFVNIINDGPHFIEHSAASSLSKVAYSKSSYNAVFNQCKNKLAKRSGGESCKFCNQLKVETDIQISSTTLEILRTFKDMKLDPNILPVDTDKYDMKDINSLYKGANSMDELWSNIVKTYTENQDLFDKEQSEEFVSKFNNIVNDYVLVLRDSNYANKYSDIKITRNELENMISLYFSTVKAHENKYKESIEDNSLHSFDEFDSQSSLFKEKFKKIIIHLSEITEIDPDSILKSDNSKSAIQNLCDKLSNVGEIEDIDTIYNDLDDLRSINKIELYKNDETSLNSEVVHILYNTVARINDMDIDEDIKPSENDLKVIDIELRDTSSNIENSNESNNDADGQMNLDEKILKSLKFPCSTMFN</sequence>
<feature type="signal peptide" evidence="2">
    <location>
        <begin position="1"/>
        <end position="19"/>
    </location>
</feature>
<evidence type="ECO:0000256" key="1">
    <source>
        <dbReference type="SAM" id="Coils"/>
    </source>
</evidence>
<evidence type="ECO:0000313" key="4">
    <source>
        <dbReference type="Proteomes" id="UP000193719"/>
    </source>
</evidence>
<reference evidence="3 4" key="2">
    <citation type="submission" date="2016-08" db="EMBL/GenBank/DDBJ databases">
        <title>Pervasive Adenine N6-methylation of Active Genes in Fungi.</title>
        <authorList>
            <consortium name="DOE Joint Genome Institute"/>
            <person name="Mondo S.J."/>
            <person name="Dannebaum R.O."/>
            <person name="Kuo R.C."/>
            <person name="Labutti K."/>
            <person name="Haridas S."/>
            <person name="Kuo A."/>
            <person name="Salamov A."/>
            <person name="Ahrendt S.R."/>
            <person name="Lipzen A."/>
            <person name="Sullivan W."/>
            <person name="Andreopoulos W.B."/>
            <person name="Clum A."/>
            <person name="Lindquist E."/>
            <person name="Daum C."/>
            <person name="Ramamoorthy G.K."/>
            <person name="Gryganskyi A."/>
            <person name="Culley D."/>
            <person name="Magnuson J.K."/>
            <person name="James T.Y."/>
            <person name="O'Malley M.A."/>
            <person name="Stajich J.E."/>
            <person name="Spatafora J.W."/>
            <person name="Visel A."/>
            <person name="Grigoriev I.V."/>
        </authorList>
    </citation>
    <scope>NUCLEOTIDE SEQUENCE [LARGE SCALE GENOMIC DNA]</scope>
    <source>
        <strain evidence="4">finn</strain>
    </source>
</reference>
<reference evidence="3 4" key="1">
    <citation type="submission" date="2016-08" db="EMBL/GenBank/DDBJ databases">
        <title>Genomes of anaerobic fungi encode conserved fungal cellulosomes for biomass hydrolysis.</title>
        <authorList>
            <consortium name="DOE Joint Genome Institute"/>
            <person name="Haitjema C.H."/>
            <person name="Gilmore S.P."/>
            <person name="Henske J.K."/>
            <person name="Solomon K.V."/>
            <person name="De Groot R."/>
            <person name="Kuo A."/>
            <person name="Mondo S.J."/>
            <person name="Salamov A.A."/>
            <person name="Labutti K."/>
            <person name="Zhao Z."/>
            <person name="Chiniquy J."/>
            <person name="Barry K."/>
            <person name="Brewer H.M."/>
            <person name="Purvine S.O."/>
            <person name="Wright A.T."/>
            <person name="Boxma B."/>
            <person name="Van Alen T."/>
            <person name="Hackstein J.H."/>
            <person name="Baker S.E."/>
            <person name="Grigoriev I.V."/>
            <person name="O'Malley M.A."/>
        </authorList>
    </citation>
    <scope>NUCLEOTIDE SEQUENCE [LARGE SCALE GENOMIC DNA]</scope>
    <source>
        <strain evidence="4">finn</strain>
    </source>
</reference>
<feature type="coiled-coil region" evidence="1">
    <location>
        <begin position="359"/>
        <end position="411"/>
    </location>
</feature>
<evidence type="ECO:0000313" key="3">
    <source>
        <dbReference type="EMBL" id="ORX41399.1"/>
    </source>
</evidence>
<accession>A0A1Y1UTP1</accession>
<protein>
    <submittedName>
        <fullName evidence="3">Uncharacterized protein</fullName>
    </submittedName>
</protein>
<feature type="coiled-coil region" evidence="1">
    <location>
        <begin position="75"/>
        <end position="102"/>
    </location>
</feature>
<comment type="caution">
    <text evidence="3">The sequence shown here is derived from an EMBL/GenBank/DDBJ whole genome shotgun (WGS) entry which is preliminary data.</text>
</comment>